<gene>
    <name evidence="1" type="ORF">DSTB1V02_LOCUS10133</name>
</gene>
<accession>A0A7R9AAF1</accession>
<protein>
    <submittedName>
        <fullName evidence="1">Uncharacterized protein</fullName>
    </submittedName>
</protein>
<proteinExistence type="predicted"/>
<dbReference type="EMBL" id="LR902326">
    <property type="protein sequence ID" value="CAD7250354.1"/>
    <property type="molecule type" value="Genomic_DNA"/>
</dbReference>
<dbReference type="EMBL" id="CAJPEV010002809">
    <property type="protein sequence ID" value="CAG0898099.1"/>
    <property type="molecule type" value="Genomic_DNA"/>
</dbReference>
<organism evidence="1">
    <name type="scientific">Darwinula stevensoni</name>
    <dbReference type="NCBI Taxonomy" id="69355"/>
    <lineage>
        <taxon>Eukaryota</taxon>
        <taxon>Metazoa</taxon>
        <taxon>Ecdysozoa</taxon>
        <taxon>Arthropoda</taxon>
        <taxon>Crustacea</taxon>
        <taxon>Oligostraca</taxon>
        <taxon>Ostracoda</taxon>
        <taxon>Podocopa</taxon>
        <taxon>Podocopida</taxon>
        <taxon>Darwinulocopina</taxon>
        <taxon>Darwinuloidea</taxon>
        <taxon>Darwinulidae</taxon>
        <taxon>Darwinula</taxon>
    </lineage>
</organism>
<evidence type="ECO:0000313" key="1">
    <source>
        <dbReference type="EMBL" id="CAD7250354.1"/>
    </source>
</evidence>
<name>A0A7R9AAF1_9CRUS</name>
<sequence>MSQLNVSQQGRSDSYKYLCGRHDEAFQISQASSERQSMMILSTALLLVLCQHAFLALAGPAGNEKAPESRDIYDTIEQGLEFIGEGIGEGIVDGVGEAIGQALQGRRTQNKKELKGNQALEIGRHMARQHWKDSRKVLLNVSQQGRSDSCKYLCGRHDEAFQINRAYSKRQSMMILSTALLLVLCQHAFLALAGPAGNEEAPESRDIYGKIEQGLEFIGEGIGVGIVDGGGEAIGQALQGR</sequence>
<keyword evidence="2" id="KW-1185">Reference proteome</keyword>
<dbReference type="AlphaFoldDB" id="A0A7R9AAF1"/>
<evidence type="ECO:0000313" key="2">
    <source>
        <dbReference type="Proteomes" id="UP000677054"/>
    </source>
</evidence>
<reference evidence="1" key="1">
    <citation type="submission" date="2020-11" db="EMBL/GenBank/DDBJ databases">
        <authorList>
            <person name="Tran Van P."/>
        </authorList>
    </citation>
    <scope>NUCLEOTIDE SEQUENCE</scope>
</reference>
<dbReference type="Proteomes" id="UP000677054">
    <property type="component" value="Unassembled WGS sequence"/>
</dbReference>